<feature type="domain" description="Glucose-methanol-choline oxidoreductase N-terminal" evidence="5">
    <location>
        <begin position="116"/>
        <end position="139"/>
    </location>
</feature>
<evidence type="ECO:0000313" key="7">
    <source>
        <dbReference type="EMBL" id="KIW00135.1"/>
    </source>
</evidence>
<feature type="signal peptide" evidence="4">
    <location>
        <begin position="1"/>
        <end position="19"/>
    </location>
</feature>
<keyword evidence="2 3" id="KW-0274">FAD</keyword>
<dbReference type="InterPro" id="IPR053208">
    <property type="entry name" value="GMC_Oxidoreductase_CD"/>
</dbReference>
<dbReference type="InterPro" id="IPR012132">
    <property type="entry name" value="GMC_OxRdtase"/>
</dbReference>
<dbReference type="PRINTS" id="PR00411">
    <property type="entry name" value="PNDRDTASEI"/>
</dbReference>
<keyword evidence="8" id="KW-1185">Reference proteome</keyword>
<evidence type="ECO:0000259" key="6">
    <source>
        <dbReference type="PROSITE" id="PS00624"/>
    </source>
</evidence>
<dbReference type="GeneID" id="27316286"/>
<gene>
    <name evidence="7" type="ORF">PV09_08313</name>
</gene>
<dbReference type="GO" id="GO:0016614">
    <property type="term" value="F:oxidoreductase activity, acting on CH-OH group of donors"/>
    <property type="evidence" value="ECO:0007669"/>
    <property type="project" value="InterPro"/>
</dbReference>
<feature type="binding site" evidence="2">
    <location>
        <begin position="533"/>
        <end position="534"/>
    </location>
    <ligand>
        <name>FAD</name>
        <dbReference type="ChEBI" id="CHEBI:57692"/>
    </ligand>
</feature>
<organism evidence="7 8">
    <name type="scientific">Verruconis gallopava</name>
    <dbReference type="NCBI Taxonomy" id="253628"/>
    <lineage>
        <taxon>Eukaryota</taxon>
        <taxon>Fungi</taxon>
        <taxon>Dikarya</taxon>
        <taxon>Ascomycota</taxon>
        <taxon>Pezizomycotina</taxon>
        <taxon>Dothideomycetes</taxon>
        <taxon>Pleosporomycetidae</taxon>
        <taxon>Venturiales</taxon>
        <taxon>Sympoventuriaceae</taxon>
        <taxon>Verruconis</taxon>
    </lineage>
</organism>
<evidence type="ECO:0000256" key="4">
    <source>
        <dbReference type="SAM" id="SignalP"/>
    </source>
</evidence>
<dbReference type="Pfam" id="PF05199">
    <property type="entry name" value="GMC_oxred_C"/>
    <property type="match status" value="1"/>
</dbReference>
<comment type="similarity">
    <text evidence="1 3">Belongs to the GMC oxidoreductase family.</text>
</comment>
<name>A0A0D2A1D8_9PEZI</name>
<dbReference type="PROSITE" id="PS00624">
    <property type="entry name" value="GMC_OXRED_2"/>
    <property type="match status" value="1"/>
</dbReference>
<keyword evidence="4" id="KW-0732">Signal</keyword>
<dbReference type="GO" id="GO:0050660">
    <property type="term" value="F:flavin adenine dinucleotide binding"/>
    <property type="evidence" value="ECO:0007669"/>
    <property type="project" value="InterPro"/>
</dbReference>
<accession>A0A0D2A1D8</accession>
<protein>
    <recommendedName>
        <fullName evidence="5 6">Glucose-methanol-choline oxidoreductase N-terminal domain-containing protein</fullName>
    </recommendedName>
</protein>
<dbReference type="Gene3D" id="3.50.50.60">
    <property type="entry name" value="FAD/NAD(P)-binding domain"/>
    <property type="match status" value="1"/>
</dbReference>
<evidence type="ECO:0000313" key="8">
    <source>
        <dbReference type="Proteomes" id="UP000053259"/>
    </source>
</evidence>
<dbReference type="InterPro" id="IPR007867">
    <property type="entry name" value="GMC_OxRtase_C"/>
</dbReference>
<dbReference type="RefSeq" id="XP_016210004.1">
    <property type="nucleotide sequence ID" value="XM_016362187.1"/>
</dbReference>
<evidence type="ECO:0000259" key="5">
    <source>
        <dbReference type="PROSITE" id="PS00623"/>
    </source>
</evidence>
<dbReference type="InterPro" id="IPR000172">
    <property type="entry name" value="GMC_OxRdtase_N"/>
</dbReference>
<evidence type="ECO:0000256" key="1">
    <source>
        <dbReference type="ARBA" id="ARBA00010790"/>
    </source>
</evidence>
<dbReference type="SUPFAM" id="SSF51905">
    <property type="entry name" value="FAD/NAD(P)-binding domain"/>
    <property type="match status" value="1"/>
</dbReference>
<dbReference type="PANTHER" id="PTHR47190">
    <property type="entry name" value="DEHYDROGENASE, PUTATIVE-RELATED"/>
    <property type="match status" value="1"/>
</dbReference>
<dbReference type="Proteomes" id="UP000053259">
    <property type="component" value="Unassembled WGS sequence"/>
</dbReference>
<dbReference type="STRING" id="253628.A0A0D2A1D8"/>
<comment type="cofactor">
    <cofactor evidence="2">
        <name>FAD</name>
        <dbReference type="ChEBI" id="CHEBI:57692"/>
    </cofactor>
</comment>
<dbReference type="AlphaFoldDB" id="A0A0D2A1D8"/>
<feature type="binding site" evidence="2">
    <location>
        <position position="246"/>
    </location>
    <ligand>
        <name>FAD</name>
        <dbReference type="ChEBI" id="CHEBI:57692"/>
    </ligand>
</feature>
<dbReference type="EMBL" id="KN847567">
    <property type="protein sequence ID" value="KIW00135.1"/>
    <property type="molecule type" value="Genomic_DNA"/>
</dbReference>
<feature type="domain" description="Glucose-methanol-choline oxidoreductase N-terminal" evidence="6">
    <location>
        <begin position="281"/>
        <end position="295"/>
    </location>
</feature>
<feature type="chain" id="PRO_5005428018" description="Glucose-methanol-choline oxidoreductase N-terminal domain-containing protein" evidence="4">
    <location>
        <begin position="20"/>
        <end position="552"/>
    </location>
</feature>
<evidence type="ECO:0000256" key="3">
    <source>
        <dbReference type="RuleBase" id="RU003968"/>
    </source>
</evidence>
<dbReference type="PANTHER" id="PTHR47190:SF1">
    <property type="entry name" value="GLUCOSE-METHANOL-CHOLINE OXIDOREDUCTASE N-TERMINAL DOMAIN-CONTAINING PROTEIN"/>
    <property type="match status" value="1"/>
</dbReference>
<keyword evidence="3" id="KW-0285">Flavoprotein</keyword>
<dbReference type="OrthoDB" id="413885at2759"/>
<evidence type="ECO:0000256" key="2">
    <source>
        <dbReference type="PIRSR" id="PIRSR000137-2"/>
    </source>
</evidence>
<dbReference type="PROSITE" id="PS00623">
    <property type="entry name" value="GMC_OXRED_1"/>
    <property type="match status" value="1"/>
</dbReference>
<dbReference type="VEuPathDB" id="FungiDB:PV09_08313"/>
<reference evidence="7 8" key="1">
    <citation type="submission" date="2015-01" db="EMBL/GenBank/DDBJ databases">
        <title>The Genome Sequence of Ochroconis gallopava CBS43764.</title>
        <authorList>
            <consortium name="The Broad Institute Genomics Platform"/>
            <person name="Cuomo C."/>
            <person name="de Hoog S."/>
            <person name="Gorbushina A."/>
            <person name="Stielow B."/>
            <person name="Teixiera M."/>
            <person name="Abouelleil A."/>
            <person name="Chapman S.B."/>
            <person name="Priest M."/>
            <person name="Young S.K."/>
            <person name="Wortman J."/>
            <person name="Nusbaum C."/>
            <person name="Birren B."/>
        </authorList>
    </citation>
    <scope>NUCLEOTIDE SEQUENCE [LARGE SCALE GENOMIC DNA]</scope>
    <source>
        <strain evidence="7 8">CBS 43764</strain>
    </source>
</reference>
<dbReference type="InParanoid" id="A0A0D2A1D8"/>
<dbReference type="SUPFAM" id="SSF54373">
    <property type="entry name" value="FAD-linked reductases, C-terminal domain"/>
    <property type="match status" value="1"/>
</dbReference>
<dbReference type="HOGENOM" id="CLU_011025_2_1_1"/>
<sequence>MGNSLRSLILSAGMAAGAALQARNSSTSWQFENWDVIVVGAGPAGIIVADRMSEAGKKTLLLEGGGSSYAITGGTESPAWLDGSSLSRVDVPGLYKSIFSVQGDLTCQNYTTAFVGCTIGGSSAINAGLFFQPPASDFDDYFPAGWKFSDVNASISKVYATIPASDVYSQDKTFYLQTGYTAARKWLVDGAGFADVDLNKEANNKSKVFGRPIFDYIDGQRGGPVRTYLQTSLKRDNFHLQMNTRVLRVARNGTTATGVVLAADNSTVKLAPGGRVILSAGAMQSPQILMYSGIGDPSLRQNLTAGGILDGVNGWIDNAAVGDGLFDNPNTFIELEGPSIESYTYSYTDPISEDARAYLDTRSGPYSFASETSAFWDYIENADGSKTACQGTIDSAGYGSYTNNNTITLNVYGTSGLKSKGKVILNEKYLPSNSPEVYYSDPQDAEAIAQFIFNIFQSLPGSGLTPLNIQANWTKDEIKDYITSSTEYTRGAVQHWSSSCRIGSCVDVNAQVVGTTNIHVVDASILEPLTVNPQFGTMIAAEHASELILKLK</sequence>
<proteinExistence type="inferred from homology"/>
<dbReference type="InterPro" id="IPR036188">
    <property type="entry name" value="FAD/NAD-bd_sf"/>
</dbReference>
<dbReference type="Gene3D" id="3.30.410.10">
    <property type="entry name" value="Cholesterol Oxidase, domain 2"/>
    <property type="match status" value="1"/>
</dbReference>
<dbReference type="PIRSF" id="PIRSF000137">
    <property type="entry name" value="Alcohol_oxidase"/>
    <property type="match status" value="1"/>
</dbReference>
<dbReference type="Pfam" id="PF00732">
    <property type="entry name" value="GMC_oxred_N"/>
    <property type="match status" value="1"/>
</dbReference>